<dbReference type="PRINTS" id="PR00039">
    <property type="entry name" value="HTHLYSR"/>
</dbReference>
<dbReference type="CDD" id="cd08414">
    <property type="entry name" value="PBP2_LTTR_aromatics_like"/>
    <property type="match status" value="1"/>
</dbReference>
<dbReference type="GO" id="GO:0003700">
    <property type="term" value="F:DNA-binding transcription factor activity"/>
    <property type="evidence" value="ECO:0007669"/>
    <property type="project" value="InterPro"/>
</dbReference>
<dbReference type="RefSeq" id="WP_126674357.1">
    <property type="nucleotide sequence ID" value="NZ_RYZR01000006.1"/>
</dbReference>
<evidence type="ECO:0000313" key="6">
    <source>
        <dbReference type="EMBL" id="RUL63422.1"/>
    </source>
</evidence>
<evidence type="ECO:0000256" key="4">
    <source>
        <dbReference type="ARBA" id="ARBA00023163"/>
    </source>
</evidence>
<accession>A0A432LSL3</accession>
<dbReference type="Gene3D" id="3.40.190.10">
    <property type="entry name" value="Periplasmic binding protein-like II"/>
    <property type="match status" value="2"/>
</dbReference>
<evidence type="ECO:0000256" key="1">
    <source>
        <dbReference type="ARBA" id="ARBA00009437"/>
    </source>
</evidence>
<dbReference type="SUPFAM" id="SSF46785">
    <property type="entry name" value="Winged helix' DNA-binding domain"/>
    <property type="match status" value="1"/>
</dbReference>
<dbReference type="Pfam" id="PF00126">
    <property type="entry name" value="HTH_1"/>
    <property type="match status" value="1"/>
</dbReference>
<dbReference type="PANTHER" id="PTHR30346:SF17">
    <property type="entry name" value="LYSR FAMILY TRANSCRIPTIONAL REGULATOR"/>
    <property type="match status" value="1"/>
</dbReference>
<dbReference type="InterPro" id="IPR036388">
    <property type="entry name" value="WH-like_DNA-bd_sf"/>
</dbReference>
<organism evidence="6 7">
    <name type="scientific">Dyella dinghuensis</name>
    <dbReference type="NCBI Taxonomy" id="1920169"/>
    <lineage>
        <taxon>Bacteria</taxon>
        <taxon>Pseudomonadati</taxon>
        <taxon>Pseudomonadota</taxon>
        <taxon>Gammaproteobacteria</taxon>
        <taxon>Lysobacterales</taxon>
        <taxon>Rhodanobacteraceae</taxon>
        <taxon>Dyella</taxon>
    </lineage>
</organism>
<dbReference type="InterPro" id="IPR000847">
    <property type="entry name" value="LysR_HTH_N"/>
</dbReference>
<protein>
    <submittedName>
        <fullName evidence="6">LysR family transcriptional regulator</fullName>
    </submittedName>
</protein>
<dbReference type="InterPro" id="IPR005119">
    <property type="entry name" value="LysR_subst-bd"/>
</dbReference>
<dbReference type="AlphaFoldDB" id="A0A432LSL3"/>
<comment type="similarity">
    <text evidence="1">Belongs to the LysR transcriptional regulatory family.</text>
</comment>
<dbReference type="InterPro" id="IPR036390">
    <property type="entry name" value="WH_DNA-bd_sf"/>
</dbReference>
<sequence length="308" mass="33702">MTNEYLELRHLKYFVTVADELHFGRAAERLGISQPPLSQQIHALEQRLGAKLFERKGRGIVLSSAGSALLPRARSLLTQAERAAESVARSQRGEVGELHLGLMSSGPFTVVVPRVLARFRERLPDVRLFIHELASSHQIDALEQGVIDVGVIRPDALPDGIKAIELFKDSLTVVMHSSNPLAATPGPIDIGELANEDFIFFQRPLGMRLYDEVIALCTKSGFSPRILYEVRELPTIIGLISGGFGVAVLPGSVQRMMVQNVVYRPVAHMEAATAVWAIYRDDASNPMVNAFLEIAQCLATKQASAVAT</sequence>
<evidence type="ECO:0000313" key="7">
    <source>
        <dbReference type="Proteomes" id="UP000267077"/>
    </source>
</evidence>
<keyword evidence="4" id="KW-0804">Transcription</keyword>
<keyword evidence="7" id="KW-1185">Reference proteome</keyword>
<evidence type="ECO:0000256" key="3">
    <source>
        <dbReference type="ARBA" id="ARBA00023125"/>
    </source>
</evidence>
<evidence type="ECO:0000259" key="5">
    <source>
        <dbReference type="PROSITE" id="PS50931"/>
    </source>
</evidence>
<dbReference type="Pfam" id="PF03466">
    <property type="entry name" value="LysR_substrate"/>
    <property type="match status" value="1"/>
</dbReference>
<dbReference type="Proteomes" id="UP000267077">
    <property type="component" value="Unassembled WGS sequence"/>
</dbReference>
<comment type="caution">
    <text evidence="6">The sequence shown here is derived from an EMBL/GenBank/DDBJ whole genome shotgun (WGS) entry which is preliminary data.</text>
</comment>
<dbReference type="SUPFAM" id="SSF53850">
    <property type="entry name" value="Periplasmic binding protein-like II"/>
    <property type="match status" value="1"/>
</dbReference>
<dbReference type="PROSITE" id="PS50931">
    <property type="entry name" value="HTH_LYSR"/>
    <property type="match status" value="1"/>
</dbReference>
<dbReference type="OrthoDB" id="5289754at2"/>
<feature type="domain" description="HTH lysR-type" evidence="5">
    <location>
        <begin position="6"/>
        <end position="63"/>
    </location>
</feature>
<keyword evidence="3" id="KW-0238">DNA-binding</keyword>
<gene>
    <name evidence="6" type="ORF">EKH79_13615</name>
</gene>
<dbReference type="Gene3D" id="1.10.10.10">
    <property type="entry name" value="Winged helix-like DNA-binding domain superfamily/Winged helix DNA-binding domain"/>
    <property type="match status" value="1"/>
</dbReference>
<reference evidence="6 7" key="1">
    <citation type="submission" date="2018-12" db="EMBL/GenBank/DDBJ databases">
        <title>Dyella dinghuensis sp. nov. DHOA06 and Dyella choica sp. nov. 4M-K27, isolated from forest soil.</title>
        <authorList>
            <person name="Qiu L.-H."/>
            <person name="Gao Z.-H."/>
        </authorList>
    </citation>
    <scope>NUCLEOTIDE SEQUENCE [LARGE SCALE GENOMIC DNA]</scope>
    <source>
        <strain evidence="6 7">DHOA06</strain>
    </source>
</reference>
<dbReference type="GO" id="GO:0003677">
    <property type="term" value="F:DNA binding"/>
    <property type="evidence" value="ECO:0007669"/>
    <property type="project" value="UniProtKB-KW"/>
</dbReference>
<proteinExistence type="inferred from homology"/>
<dbReference type="FunFam" id="1.10.10.10:FF:000001">
    <property type="entry name" value="LysR family transcriptional regulator"/>
    <property type="match status" value="1"/>
</dbReference>
<dbReference type="GO" id="GO:0032993">
    <property type="term" value="C:protein-DNA complex"/>
    <property type="evidence" value="ECO:0007669"/>
    <property type="project" value="TreeGrafter"/>
</dbReference>
<keyword evidence="2" id="KW-0805">Transcription regulation</keyword>
<evidence type="ECO:0000256" key="2">
    <source>
        <dbReference type="ARBA" id="ARBA00023015"/>
    </source>
</evidence>
<dbReference type="EMBL" id="RYZR01000006">
    <property type="protein sequence ID" value="RUL63422.1"/>
    <property type="molecule type" value="Genomic_DNA"/>
</dbReference>
<dbReference type="PANTHER" id="PTHR30346">
    <property type="entry name" value="TRANSCRIPTIONAL DUAL REGULATOR HCAR-RELATED"/>
    <property type="match status" value="1"/>
</dbReference>
<name>A0A432LSL3_9GAMM</name>